<protein>
    <recommendedName>
        <fullName evidence="3">Urease accessory protein UreD</fullName>
    </recommendedName>
</protein>
<accession>A0ABZ2MHX0</accession>
<gene>
    <name evidence="3" type="primary">ureD</name>
    <name evidence="4" type="ORF">V1351_01055</name>
</gene>
<dbReference type="HAMAP" id="MF_01384">
    <property type="entry name" value="UreD"/>
    <property type="match status" value="1"/>
</dbReference>
<reference evidence="4 5" key="1">
    <citation type="submission" date="2024-02" db="EMBL/GenBank/DDBJ databases">
        <title>Janibacter sp. nov., isolated from gut of marine sandworm.</title>
        <authorList>
            <person name="Kim B."/>
            <person name="Jun M.O."/>
            <person name="Shin N.-R."/>
        </authorList>
    </citation>
    <scope>NUCLEOTIDE SEQUENCE [LARGE SCALE GENOMIC DNA]</scope>
    <source>
        <strain evidence="4 5">A1S7</strain>
    </source>
</reference>
<evidence type="ECO:0000256" key="1">
    <source>
        <dbReference type="ARBA" id="ARBA00007177"/>
    </source>
</evidence>
<dbReference type="Pfam" id="PF01774">
    <property type="entry name" value="UreD"/>
    <property type="match status" value="1"/>
</dbReference>
<proteinExistence type="inferred from homology"/>
<dbReference type="Proteomes" id="UP001382727">
    <property type="component" value="Chromosome"/>
</dbReference>
<dbReference type="PANTHER" id="PTHR33643:SF1">
    <property type="entry name" value="UREASE ACCESSORY PROTEIN D"/>
    <property type="match status" value="1"/>
</dbReference>
<keyword evidence="3" id="KW-0996">Nickel insertion</keyword>
<comment type="subcellular location">
    <subcellularLocation>
        <location evidence="3">Cytoplasm</location>
    </subcellularLocation>
</comment>
<evidence type="ECO:0000256" key="2">
    <source>
        <dbReference type="ARBA" id="ARBA00023186"/>
    </source>
</evidence>
<dbReference type="RefSeq" id="WP_338749883.1">
    <property type="nucleotide sequence ID" value="NZ_CP144913.1"/>
</dbReference>
<organism evidence="4 5">
    <name type="scientific">Janibacter alittae</name>
    <dbReference type="NCBI Taxonomy" id="3115209"/>
    <lineage>
        <taxon>Bacteria</taxon>
        <taxon>Bacillati</taxon>
        <taxon>Actinomycetota</taxon>
        <taxon>Actinomycetes</taxon>
        <taxon>Micrococcales</taxon>
        <taxon>Intrasporangiaceae</taxon>
        <taxon>Janibacter</taxon>
    </lineage>
</organism>
<keyword evidence="3" id="KW-0963">Cytoplasm</keyword>
<dbReference type="EMBL" id="CP144913">
    <property type="protein sequence ID" value="WXB76675.1"/>
    <property type="molecule type" value="Genomic_DNA"/>
</dbReference>
<sequence>MRRPEPTRIRVERVDGRTRITDLTASRFLRPRLLGGDPERPRVALVANCASLLAGDDLRLDVHVGAGAHLELVEPSGTVVYNSDGELARWSAQVRVEEAGRLVWGAAPFVVSGGARVQRHTGIDLAPEAVVLLRETLVLGRSGESGGRLRSVLRADLERRPLFVEELALDDERLRDSPAVLGGARVLGTVALLGTRPEELVHPHESVLHGPGAIRRELHAEAHLDEAALAPTWDRWRETLTAADPSRFALMT</sequence>
<comment type="similarity">
    <text evidence="1 3">Belongs to the UreD family.</text>
</comment>
<name>A0ABZ2MHX0_9MICO</name>
<evidence type="ECO:0000256" key="3">
    <source>
        <dbReference type="HAMAP-Rule" id="MF_01384"/>
    </source>
</evidence>
<dbReference type="InterPro" id="IPR002669">
    <property type="entry name" value="UreD"/>
</dbReference>
<comment type="function">
    <text evidence="3">Required for maturation of urease via the functional incorporation of the urease nickel metallocenter.</text>
</comment>
<comment type="subunit">
    <text evidence="3">UreD, UreF and UreG form a complex that acts as a GTP-hydrolysis-dependent molecular chaperone, activating the urease apoprotein by helping to assemble the nickel containing metallocenter of UreC. The UreE protein probably delivers the nickel.</text>
</comment>
<evidence type="ECO:0000313" key="5">
    <source>
        <dbReference type="Proteomes" id="UP001382727"/>
    </source>
</evidence>
<evidence type="ECO:0000313" key="4">
    <source>
        <dbReference type="EMBL" id="WXB76675.1"/>
    </source>
</evidence>
<keyword evidence="2 3" id="KW-0143">Chaperone</keyword>
<keyword evidence="5" id="KW-1185">Reference proteome</keyword>
<dbReference type="PANTHER" id="PTHR33643">
    <property type="entry name" value="UREASE ACCESSORY PROTEIN D"/>
    <property type="match status" value="1"/>
</dbReference>